<accession>A0A4U5PNW4</accession>
<organism evidence="1">
    <name type="scientific">Populus alba</name>
    <name type="common">White poplar</name>
    <dbReference type="NCBI Taxonomy" id="43335"/>
    <lineage>
        <taxon>Eukaryota</taxon>
        <taxon>Viridiplantae</taxon>
        <taxon>Streptophyta</taxon>
        <taxon>Embryophyta</taxon>
        <taxon>Tracheophyta</taxon>
        <taxon>Spermatophyta</taxon>
        <taxon>Magnoliopsida</taxon>
        <taxon>eudicotyledons</taxon>
        <taxon>Gunneridae</taxon>
        <taxon>Pentapetalae</taxon>
        <taxon>rosids</taxon>
        <taxon>fabids</taxon>
        <taxon>Malpighiales</taxon>
        <taxon>Salicaceae</taxon>
        <taxon>Saliceae</taxon>
        <taxon>Populus</taxon>
    </lineage>
</organism>
<name>A0A4U5PNW4_POPAL</name>
<comment type="caution">
    <text evidence="1">The sequence shown here is derived from an EMBL/GenBank/DDBJ whole genome shotgun (WGS) entry which is preliminary data.</text>
</comment>
<gene>
    <name evidence="1" type="ORF">D5086_0000199300</name>
</gene>
<dbReference type="AlphaFoldDB" id="A0A4U5PNW4"/>
<protein>
    <submittedName>
        <fullName evidence="1">Uncharacterized protein</fullName>
    </submittedName>
</protein>
<sequence length="121" mass="13368">MEYFACAFAQRINVIFVDGCGCYLGGKIQGNWGLSEGFVLLKANLYVAFYGFGDGCNLECVTRSETCEPEEFTLRNPRVALGTLLISAKLLPVMPTTIAANRGLWSSNCWSDNQWPKLESV</sequence>
<evidence type="ECO:0000313" key="1">
    <source>
        <dbReference type="EMBL" id="TKR98769.1"/>
    </source>
</evidence>
<reference evidence="1" key="1">
    <citation type="submission" date="2018-10" db="EMBL/GenBank/DDBJ databases">
        <title>Population genomic analysis revealed the cold adaptation of white poplar.</title>
        <authorList>
            <person name="Liu Y.-J."/>
        </authorList>
    </citation>
    <scope>NUCLEOTIDE SEQUENCE [LARGE SCALE GENOMIC DNA]</scope>
    <source>
        <strain evidence="1">PAL-ZL1</strain>
    </source>
</reference>
<proteinExistence type="predicted"/>
<dbReference type="EMBL" id="RCHU01000660">
    <property type="protein sequence ID" value="TKR98769.1"/>
    <property type="molecule type" value="Genomic_DNA"/>
</dbReference>